<dbReference type="FunFam" id="3.10.450.700:FF:000002">
    <property type="entry name" value="Transcription factor Pur-alpha 1"/>
    <property type="match status" value="1"/>
</dbReference>
<dbReference type="EMBL" id="HBFA01013634">
    <property type="protein sequence ID" value="CAD8662241.1"/>
    <property type="molecule type" value="Transcribed_RNA"/>
</dbReference>
<dbReference type="PANTHER" id="PTHR12611">
    <property type="entry name" value="PUR-TRANSCRIPTIONAL ACTIVATOR"/>
    <property type="match status" value="1"/>
</dbReference>
<reference evidence="3" key="1">
    <citation type="submission" date="2021-01" db="EMBL/GenBank/DDBJ databases">
        <authorList>
            <person name="Corre E."/>
            <person name="Pelletier E."/>
            <person name="Niang G."/>
            <person name="Scheremetjew M."/>
            <person name="Finn R."/>
            <person name="Kale V."/>
            <person name="Holt S."/>
            <person name="Cochrane G."/>
            <person name="Meng A."/>
            <person name="Brown T."/>
            <person name="Cohen L."/>
        </authorList>
    </citation>
    <scope>NUCLEOTIDE SEQUENCE</scope>
    <source>
        <strain evidence="3">CCMP722</strain>
    </source>
</reference>
<dbReference type="PANTHER" id="PTHR12611:SF0">
    <property type="entry name" value="PURINE-RICH BINDING PROTEIN-ALPHA, ISOFORM B"/>
    <property type="match status" value="1"/>
</dbReference>
<dbReference type="InterPro" id="IPR006628">
    <property type="entry name" value="PUR-bd_fam"/>
</dbReference>
<gene>
    <name evidence="3" type="ORF">POBO1169_LOCUS7127</name>
</gene>
<proteinExistence type="inferred from homology"/>
<dbReference type="AlphaFoldDB" id="A0A7S0R0P9"/>
<protein>
    <recommendedName>
        <fullName evidence="4">Transcription factor Pur-alpha 1</fullName>
    </recommendedName>
</protein>
<dbReference type="SMART" id="SM00712">
    <property type="entry name" value="PUR"/>
    <property type="match status" value="3"/>
</dbReference>
<keyword evidence="2" id="KW-0238">DNA-binding</keyword>
<evidence type="ECO:0000256" key="2">
    <source>
        <dbReference type="ARBA" id="ARBA00023125"/>
    </source>
</evidence>
<organism evidence="3">
    <name type="scientific">Pyramimonas obovata</name>
    <dbReference type="NCBI Taxonomy" id="1411642"/>
    <lineage>
        <taxon>Eukaryota</taxon>
        <taxon>Viridiplantae</taxon>
        <taxon>Chlorophyta</taxon>
        <taxon>Pyramimonadophyceae</taxon>
        <taxon>Pyramimonadales</taxon>
        <taxon>Pyramimonadaceae</taxon>
        <taxon>Pyramimonas</taxon>
        <taxon>Pyramimonas incertae sedis</taxon>
    </lineage>
</organism>
<dbReference type="GO" id="GO:0000977">
    <property type="term" value="F:RNA polymerase II transcription regulatory region sequence-specific DNA binding"/>
    <property type="evidence" value="ECO:0007669"/>
    <property type="project" value="InterPro"/>
</dbReference>
<dbReference type="GO" id="GO:0000981">
    <property type="term" value="F:DNA-binding transcription factor activity, RNA polymerase II-specific"/>
    <property type="evidence" value="ECO:0007669"/>
    <property type="project" value="TreeGrafter"/>
</dbReference>
<evidence type="ECO:0000256" key="1">
    <source>
        <dbReference type="ARBA" id="ARBA00009251"/>
    </source>
</evidence>
<name>A0A7S0R0P9_9CHLO</name>
<evidence type="ECO:0000313" key="3">
    <source>
        <dbReference type="EMBL" id="CAD8662241.1"/>
    </source>
</evidence>
<dbReference type="Gene3D" id="3.10.450.700">
    <property type="match status" value="3"/>
</dbReference>
<dbReference type="Pfam" id="PF04845">
    <property type="entry name" value="PurA"/>
    <property type="match status" value="2"/>
</dbReference>
<accession>A0A7S0R0P9</accession>
<sequence>MMAASHTTADREVVSKTLKVESKLFYLDLKENSRGRYLKISEKAAGTRSTIIVPAMGISWFVEVLNYYVTNGGSENGVTGADGTVEGNLPPAGGLASKELQTETKLFFFDVGENARGRFLRISERGGAAARSLLIVPDGGATNSGWAAFNAALASMHEANQQLPLGPNVGVNPNMVVHGMESLSLDGNGNPVPGNMNADSSNTFFANSVVGSNNLPPSVQTHQVSGAGIPNGLGQGMMVGQGGLGMASNQMVRSGQKRFFFDVGTNPRGTYLRISEVVGASNDRSSIVIPTEVLKEFYGVLGTWVEAAEARVNVSGTAGPPTGAPSA</sequence>
<dbReference type="GO" id="GO:0005634">
    <property type="term" value="C:nucleus"/>
    <property type="evidence" value="ECO:0007669"/>
    <property type="project" value="TreeGrafter"/>
</dbReference>
<comment type="similarity">
    <text evidence="1">Belongs to the PUR DNA-binding protein family.</text>
</comment>
<dbReference type="GO" id="GO:0032422">
    <property type="term" value="F:purine-rich negative regulatory element binding"/>
    <property type="evidence" value="ECO:0007669"/>
    <property type="project" value="InterPro"/>
</dbReference>
<evidence type="ECO:0008006" key="4">
    <source>
        <dbReference type="Google" id="ProtNLM"/>
    </source>
</evidence>